<evidence type="ECO:0000313" key="6">
    <source>
        <dbReference type="EMBL" id="GKT31792.1"/>
    </source>
</evidence>
<dbReference type="InterPro" id="IPR016024">
    <property type="entry name" value="ARM-type_fold"/>
</dbReference>
<comment type="caution">
    <text evidence="6">The sequence shown here is derived from an EMBL/GenBank/DDBJ whole genome shotgun (WGS) entry which is preliminary data.</text>
</comment>
<dbReference type="SUPFAM" id="SSF48371">
    <property type="entry name" value="ARM repeat"/>
    <property type="match status" value="2"/>
</dbReference>
<gene>
    <name evidence="6" type="ORF">ADUPG1_006144</name>
</gene>
<keyword evidence="7" id="KW-1185">Reference proteome</keyword>
<proteinExistence type="predicted"/>
<keyword evidence="3" id="KW-0963">Cytoplasm</keyword>
<keyword evidence="5" id="KW-0653">Protein transport</keyword>
<dbReference type="PANTHER" id="PTHR10527">
    <property type="entry name" value="IMPORTIN BETA"/>
    <property type="match status" value="1"/>
</dbReference>
<protein>
    <submittedName>
        <fullName evidence="6">Importin beta family like protein</fullName>
    </submittedName>
</protein>
<evidence type="ECO:0000313" key="7">
    <source>
        <dbReference type="Proteomes" id="UP001057375"/>
    </source>
</evidence>
<comment type="subcellular location">
    <subcellularLocation>
        <location evidence="1">Cytoplasm</location>
    </subcellularLocation>
</comment>
<name>A0ABQ5KH02_9EUKA</name>
<sequence>MEEVKSFFEALNDPKHPNYGTVLGIEMNLRNNEIEKALSLYEKALELSDPNLRALALVLLRRLLNGNTGSFIRDNTKPALSRNVKEMLLRHLEKESVPQVRKKVIEAIGSYITHIAVGISDKTGVSFPEIVKKFFAWLDSPKWEIKKLSLQLFTECTGHLIDMEDKSHHEEFLQKIYEKFHGLLEIAPSPKDLGLIMNCLCKIPSISSKCSTYTPLIQLIFKTILKLLSHKEEGAQAASNILTSLIDLCLYKPMFLAPHVKFLHANLKDIAANPSMPSSIRSYAFQAETTLCEQLTSTMRREVPHLASELLPVAALFLANEMKDDIDVWSKAERIGDYVTTQATVDVQDATDRICQFLGSSIVTPVIMDIVKQASASPDWKFRYIACSLLTLAAEGIGRGGVSEKIMEGFLKHLLHLAKDPHVRVQWCFANCIARLCIDFKPSFATKYGKHLIEMIAEMGAKSDSPRVKSRCCGAIAAVFDHGAPELVSECADYVINSVKDVLKIQGRGDTMKSGVILLATFAVYMEEEFIPLYDGFMPAILDMLEKFTAEAEKADGKEETNHGTIRGKLIDCAASMGESVGKKPFMKHAKRVINLLYRSLFVLSKNADDMACGDLMDALQSVARVLKEDFADGIPTLLPPLLEVATKSDDVITAPKAVDIEEDGEEFLDFGNVQFQVNNTSLEERADALKTIDVFLLVVPQACIPFLKDIFNAAISGIKNVFSDNAKKYSADIIGKMMFIIVSSEKLTDHQKEELVTMVVKDGLETIVRNMETEGETDVLMTLIDAMSSAVMGVKATQFAPVFMDHVEVIISPIEYIFTNLGEYIETEIASQMLAEDIQGDIAGAPLEYFGELSPSLQHILLEGLLVGEYNPEKFDSDISDSILDKAGDEAEDMIDAIQRIQLRGETIRKILVCVQTLLGGCIAVLGLPFVVKMNAAFGTMFQQWVERPVHPIYPLPCHKAAFISIAIDVLVCLGNIESPFSAITTRTAMMSEYAIGELSEESKKRLTIRPEGHSDSKSGEKDIVKLFVSPLLSSCVQLFKLCECTVAQRNAAFGISVIAERYPEALTPEVQKEVIIPFIVRSLKHEEQYEPERSRLTDCVLTMLLRCAVCLPDLRFFKEQSLELSNVIAECIRRLPETRGDILEARMLLTFLIELMKKGKVEDVDTFVHNCLKLFFAREREEEVGEMQGLAVLDKEGEKAVIDLCILYKEKEGAKFAKIMESLSESETEKLREKIAQLK</sequence>
<keyword evidence="2" id="KW-0813">Transport</keyword>
<evidence type="ECO:0000256" key="3">
    <source>
        <dbReference type="ARBA" id="ARBA00022490"/>
    </source>
</evidence>
<accession>A0ABQ5KH02</accession>
<dbReference type="Proteomes" id="UP001057375">
    <property type="component" value="Unassembled WGS sequence"/>
</dbReference>
<dbReference type="EMBL" id="BQXS01009742">
    <property type="protein sequence ID" value="GKT31792.1"/>
    <property type="molecule type" value="Genomic_DNA"/>
</dbReference>
<organism evidence="6 7">
    <name type="scientific">Aduncisulcus paluster</name>
    <dbReference type="NCBI Taxonomy" id="2918883"/>
    <lineage>
        <taxon>Eukaryota</taxon>
        <taxon>Metamonada</taxon>
        <taxon>Carpediemonas-like organisms</taxon>
        <taxon>Aduncisulcus</taxon>
    </lineage>
</organism>
<reference evidence="6" key="1">
    <citation type="submission" date="2022-03" db="EMBL/GenBank/DDBJ databases">
        <title>Draft genome sequence of Aduncisulcus paluster, a free-living microaerophilic Fornicata.</title>
        <authorList>
            <person name="Yuyama I."/>
            <person name="Kume K."/>
            <person name="Tamura T."/>
            <person name="Inagaki Y."/>
            <person name="Hashimoto T."/>
        </authorList>
    </citation>
    <scope>NUCLEOTIDE SEQUENCE</scope>
    <source>
        <strain evidence="6">NY0171</strain>
    </source>
</reference>
<evidence type="ECO:0000256" key="2">
    <source>
        <dbReference type="ARBA" id="ARBA00022448"/>
    </source>
</evidence>
<evidence type="ECO:0000256" key="1">
    <source>
        <dbReference type="ARBA" id="ARBA00004496"/>
    </source>
</evidence>
<dbReference type="InterPro" id="IPR040122">
    <property type="entry name" value="Importin_beta"/>
</dbReference>
<keyword evidence="4" id="KW-0677">Repeat</keyword>
<dbReference type="Gene3D" id="1.25.10.10">
    <property type="entry name" value="Leucine-rich Repeat Variant"/>
    <property type="match status" value="1"/>
</dbReference>
<evidence type="ECO:0000256" key="5">
    <source>
        <dbReference type="ARBA" id="ARBA00022927"/>
    </source>
</evidence>
<evidence type="ECO:0000256" key="4">
    <source>
        <dbReference type="ARBA" id="ARBA00022737"/>
    </source>
</evidence>
<dbReference type="InterPro" id="IPR011989">
    <property type="entry name" value="ARM-like"/>
</dbReference>